<dbReference type="Proteomes" id="UP000275267">
    <property type="component" value="Unassembled WGS sequence"/>
</dbReference>
<dbReference type="OrthoDB" id="10304848at2759"/>
<feature type="region of interest" description="Disordered" evidence="1">
    <location>
        <begin position="1"/>
        <end position="29"/>
    </location>
</feature>
<reference evidence="3" key="1">
    <citation type="journal article" date="2019" name="Nat. Commun.">
        <title>The genome of broomcorn millet.</title>
        <authorList>
            <person name="Zou C."/>
            <person name="Miki D."/>
            <person name="Li D."/>
            <person name="Tang Q."/>
            <person name="Xiao L."/>
            <person name="Rajput S."/>
            <person name="Deng P."/>
            <person name="Jia W."/>
            <person name="Huang R."/>
            <person name="Zhang M."/>
            <person name="Sun Y."/>
            <person name="Hu J."/>
            <person name="Fu X."/>
            <person name="Schnable P.S."/>
            <person name="Li F."/>
            <person name="Zhang H."/>
            <person name="Feng B."/>
            <person name="Zhu X."/>
            <person name="Liu R."/>
            <person name="Schnable J.C."/>
            <person name="Zhu J.-K."/>
            <person name="Zhang H."/>
        </authorList>
    </citation>
    <scope>NUCLEOTIDE SEQUENCE [LARGE SCALE GENOMIC DNA]</scope>
</reference>
<dbReference type="AlphaFoldDB" id="A0A3L6S0L4"/>
<gene>
    <name evidence="2" type="ORF">C2845_PM09G16120</name>
</gene>
<organism evidence="2 3">
    <name type="scientific">Panicum miliaceum</name>
    <name type="common">Proso millet</name>
    <name type="synonym">Broomcorn millet</name>
    <dbReference type="NCBI Taxonomy" id="4540"/>
    <lineage>
        <taxon>Eukaryota</taxon>
        <taxon>Viridiplantae</taxon>
        <taxon>Streptophyta</taxon>
        <taxon>Embryophyta</taxon>
        <taxon>Tracheophyta</taxon>
        <taxon>Spermatophyta</taxon>
        <taxon>Magnoliopsida</taxon>
        <taxon>Liliopsida</taxon>
        <taxon>Poales</taxon>
        <taxon>Poaceae</taxon>
        <taxon>PACMAD clade</taxon>
        <taxon>Panicoideae</taxon>
        <taxon>Panicodae</taxon>
        <taxon>Paniceae</taxon>
        <taxon>Panicinae</taxon>
        <taxon>Panicum</taxon>
        <taxon>Panicum sect. Panicum</taxon>
    </lineage>
</organism>
<protein>
    <submittedName>
        <fullName evidence="2">Uncharacterized protein</fullName>
    </submittedName>
</protein>
<feature type="compositionally biased region" description="Basic and acidic residues" evidence="1">
    <location>
        <begin position="1"/>
        <end position="24"/>
    </location>
</feature>
<evidence type="ECO:0000313" key="3">
    <source>
        <dbReference type="Proteomes" id="UP000275267"/>
    </source>
</evidence>
<sequence>MGRGGELRDGARRAGGEQHDEAAMQDHLPQAKEVMLESDLVKTYGTKNDYCLFSAWPKASRFF</sequence>
<accession>A0A3L6S0L4</accession>
<keyword evidence="3" id="KW-1185">Reference proteome</keyword>
<name>A0A3L6S0L4_PANMI</name>
<evidence type="ECO:0000256" key="1">
    <source>
        <dbReference type="SAM" id="MobiDB-lite"/>
    </source>
</evidence>
<comment type="caution">
    <text evidence="2">The sequence shown here is derived from an EMBL/GenBank/DDBJ whole genome shotgun (WGS) entry which is preliminary data.</text>
</comment>
<dbReference type="EMBL" id="PQIB02000006">
    <property type="protein sequence ID" value="RLN12199.1"/>
    <property type="molecule type" value="Genomic_DNA"/>
</dbReference>
<evidence type="ECO:0000313" key="2">
    <source>
        <dbReference type="EMBL" id="RLN12199.1"/>
    </source>
</evidence>
<proteinExistence type="predicted"/>